<proteinExistence type="predicted"/>
<dbReference type="RefSeq" id="WP_158080597.1">
    <property type="nucleotide sequence ID" value="NZ_MXAO01000020.1"/>
</dbReference>
<dbReference type="Proteomes" id="UP000255193">
    <property type="component" value="Unassembled WGS sequence"/>
</dbReference>
<name>A0A378Q0J6_9GAMM</name>
<dbReference type="InterPro" id="IPR011856">
    <property type="entry name" value="tRNA_endonuc-like_dom_sf"/>
</dbReference>
<organism evidence="2 3">
    <name type="scientific">Faucicola atlantae</name>
    <dbReference type="NCBI Taxonomy" id="34059"/>
    <lineage>
        <taxon>Bacteria</taxon>
        <taxon>Pseudomonadati</taxon>
        <taxon>Pseudomonadota</taxon>
        <taxon>Gammaproteobacteria</taxon>
        <taxon>Moraxellales</taxon>
        <taxon>Moraxellaceae</taxon>
        <taxon>Faucicola</taxon>
    </lineage>
</organism>
<sequence length="324" mass="37235">MIYALKVNSKNAERVYNSLLEGEGRFGWSYIESADLNLLKEKEKNEGYNSLTDDEKSCYQYFLLDLKKDNYVVYINTPTYGKCTLAKVEDGYYWDFADDDFNHRFKVDKSSVKTFDRNSESVHPLIKSRLKLQGRYWRIRFKDEFEQLVNILENGYSDKENTTKSNVLFLNNDIQPFLKEITRKIHKTHPNYDLERLMKSIFENVDGVSNVEWIGGAADHGADLIVTYKSGLPIAGLETDERLIVQVKSFEGVHSDLQAIKDIKRAYEHFPKISMGLIVSTADEISKEFTEALTSLQEEINIPVSVLYGSDLGLFILQNGGLDL</sequence>
<feature type="domain" description="Restriction endonuclease type IV Mrr" evidence="1">
    <location>
        <begin position="191"/>
        <end position="286"/>
    </location>
</feature>
<dbReference type="InterPro" id="IPR007560">
    <property type="entry name" value="Restrct_endonuc_IV_Mrr"/>
</dbReference>
<evidence type="ECO:0000313" key="3">
    <source>
        <dbReference type="Proteomes" id="UP000255193"/>
    </source>
</evidence>
<gene>
    <name evidence="2" type="ORF">NCTC11091_00100</name>
</gene>
<evidence type="ECO:0000259" key="1">
    <source>
        <dbReference type="Pfam" id="PF04471"/>
    </source>
</evidence>
<dbReference type="Pfam" id="PF04471">
    <property type="entry name" value="Mrr_cat"/>
    <property type="match status" value="1"/>
</dbReference>
<reference evidence="2 3" key="1">
    <citation type="submission" date="2018-06" db="EMBL/GenBank/DDBJ databases">
        <authorList>
            <consortium name="Pathogen Informatics"/>
            <person name="Doyle S."/>
        </authorList>
    </citation>
    <scope>NUCLEOTIDE SEQUENCE [LARGE SCALE GENOMIC DNA]</scope>
    <source>
        <strain evidence="2 3">NCTC11091</strain>
    </source>
</reference>
<dbReference type="GO" id="GO:0003677">
    <property type="term" value="F:DNA binding"/>
    <property type="evidence" value="ECO:0007669"/>
    <property type="project" value="InterPro"/>
</dbReference>
<dbReference type="GO" id="GO:0009307">
    <property type="term" value="P:DNA restriction-modification system"/>
    <property type="evidence" value="ECO:0007669"/>
    <property type="project" value="InterPro"/>
</dbReference>
<evidence type="ECO:0000313" key="2">
    <source>
        <dbReference type="EMBL" id="STY94340.1"/>
    </source>
</evidence>
<dbReference type="GO" id="GO:0004519">
    <property type="term" value="F:endonuclease activity"/>
    <property type="evidence" value="ECO:0007669"/>
    <property type="project" value="InterPro"/>
</dbReference>
<dbReference type="EMBL" id="UGQA01000001">
    <property type="protein sequence ID" value="STY94340.1"/>
    <property type="molecule type" value="Genomic_DNA"/>
</dbReference>
<dbReference type="Gene3D" id="3.40.1350.10">
    <property type="match status" value="1"/>
</dbReference>
<protein>
    <recommendedName>
        <fullName evidence="1">Restriction endonuclease type IV Mrr domain-containing protein</fullName>
    </recommendedName>
</protein>
<dbReference type="AlphaFoldDB" id="A0A378Q0J6"/>
<accession>A0A378Q0J6</accession>